<gene>
    <name evidence="1" type="ORF">IWW38_002826</name>
</gene>
<comment type="caution">
    <text evidence="1">The sequence shown here is derived from an EMBL/GenBank/DDBJ whole genome shotgun (WGS) entry which is preliminary data.</text>
</comment>
<name>A0ACC1M2G8_9FUNG</name>
<evidence type="ECO:0000313" key="2">
    <source>
        <dbReference type="Proteomes" id="UP001139981"/>
    </source>
</evidence>
<evidence type="ECO:0000313" key="1">
    <source>
        <dbReference type="EMBL" id="KAJ2893564.1"/>
    </source>
</evidence>
<dbReference type="Proteomes" id="UP001139981">
    <property type="component" value="Unassembled WGS sequence"/>
</dbReference>
<sequence>MPERKITRNMTAPPMMNSASLPPSRQQSPLDVLASLVPIPGNVPPPIPPRIDTSSPLIRPTRVDANGGGSLSSSLSRPARMEAVGGALSRPRTAAGDTSKNSSKSAKLDSLLDDLMSVGGGGVGSGGGDALGRKAVANNIAHGGKSLKSAKLDSLLDDLLGEMQALSAEVRTESDRESMSSTASSSIHAAGTLTGGSPNVDMRQQQQQQGNRGRFDSTVSSTSSSSTLSSTTGGRRGTACATCGTAISGLKGAIVRSTSAALHNGEVAPGTAAVEHLGRTYCVRDYKRQFATACRACDKACDTGNGKQSVFALDAWWHRSCFHCQECRQPFPDKSFYVLEQRPYCRYDYHKLNRSLCVACAEPIEGPCAQVLEGRFHPACFACGHCGEHLKDVYYSLNGRFLCEAHVHQQADKRKTLFCNV</sequence>
<proteinExistence type="predicted"/>
<dbReference type="EMBL" id="JANBVB010000524">
    <property type="protein sequence ID" value="KAJ2893564.1"/>
    <property type="molecule type" value="Genomic_DNA"/>
</dbReference>
<protein>
    <submittedName>
        <fullName evidence="1">Uncharacterized protein</fullName>
    </submittedName>
</protein>
<reference evidence="1" key="1">
    <citation type="submission" date="2022-07" db="EMBL/GenBank/DDBJ databases">
        <title>Phylogenomic reconstructions and comparative analyses of Kickxellomycotina fungi.</title>
        <authorList>
            <person name="Reynolds N.K."/>
            <person name="Stajich J.E."/>
            <person name="Barry K."/>
            <person name="Grigoriev I.V."/>
            <person name="Crous P."/>
            <person name="Smith M.E."/>
        </authorList>
    </citation>
    <scope>NUCLEOTIDE SEQUENCE</scope>
    <source>
        <strain evidence="1">CBS 190363</strain>
    </source>
</reference>
<keyword evidence="2" id="KW-1185">Reference proteome</keyword>
<accession>A0ACC1M2G8</accession>
<organism evidence="1 2">
    <name type="scientific">Coemansia aciculifera</name>
    <dbReference type="NCBI Taxonomy" id="417176"/>
    <lineage>
        <taxon>Eukaryota</taxon>
        <taxon>Fungi</taxon>
        <taxon>Fungi incertae sedis</taxon>
        <taxon>Zoopagomycota</taxon>
        <taxon>Kickxellomycotina</taxon>
        <taxon>Kickxellomycetes</taxon>
        <taxon>Kickxellales</taxon>
        <taxon>Kickxellaceae</taxon>
        <taxon>Coemansia</taxon>
    </lineage>
</organism>